<evidence type="ECO:0000256" key="7">
    <source>
        <dbReference type="ARBA" id="ARBA00022833"/>
    </source>
</evidence>
<dbReference type="AlphaFoldDB" id="A0AAZ3RRX8"/>
<protein>
    <recommendedName>
        <fullName evidence="13">Zinc finger protein Rlf/292/654 TPR repeats domain-containing protein</fullName>
    </recommendedName>
</protein>
<dbReference type="InterPro" id="IPR057986">
    <property type="entry name" value="TPR_Rlf/292/654"/>
</dbReference>
<comment type="subcellular location">
    <subcellularLocation>
        <location evidence="1">Nucleus</location>
    </subcellularLocation>
</comment>
<proteinExistence type="inferred from homology"/>
<evidence type="ECO:0000256" key="1">
    <source>
        <dbReference type="ARBA" id="ARBA00004123"/>
    </source>
</evidence>
<evidence type="ECO:0000256" key="12">
    <source>
        <dbReference type="SAM" id="MobiDB-lite"/>
    </source>
</evidence>
<keyword evidence="6" id="KW-0863">Zinc-finger</keyword>
<name>A0AAZ3RRX8_ONCTS</name>
<dbReference type="GO" id="GO:0003677">
    <property type="term" value="F:DNA binding"/>
    <property type="evidence" value="ECO:0007669"/>
    <property type="project" value="UniProtKB-KW"/>
</dbReference>
<reference evidence="14" key="2">
    <citation type="submission" date="2025-08" db="UniProtKB">
        <authorList>
            <consortium name="Ensembl"/>
        </authorList>
    </citation>
    <scope>IDENTIFICATION</scope>
</reference>
<keyword evidence="7" id="KW-0862">Zinc</keyword>
<keyword evidence="9" id="KW-0238">DNA-binding</keyword>
<feature type="compositionally biased region" description="Basic and acidic residues" evidence="12">
    <location>
        <begin position="444"/>
        <end position="455"/>
    </location>
</feature>
<reference evidence="15" key="1">
    <citation type="journal article" date="2018" name="PLoS ONE">
        <title>Chinook salmon (Oncorhynchus tshawytscha) genome and transcriptome.</title>
        <authorList>
            <person name="Christensen K.A."/>
            <person name="Leong J.S."/>
            <person name="Sakhrani D."/>
            <person name="Biagi C.A."/>
            <person name="Minkley D.R."/>
            <person name="Withler R.E."/>
            <person name="Rondeau E.B."/>
            <person name="Koop B.F."/>
            <person name="Devlin R.H."/>
        </authorList>
    </citation>
    <scope>NUCLEOTIDE SEQUENCE [LARGE SCALE GENOMIC DNA]</scope>
</reference>
<evidence type="ECO:0000256" key="2">
    <source>
        <dbReference type="ARBA" id="ARBA00006991"/>
    </source>
</evidence>
<dbReference type="GeneTree" id="ENSGT00940000170310"/>
<keyword evidence="10" id="KW-0804">Transcription</keyword>
<feature type="region of interest" description="Disordered" evidence="12">
    <location>
        <begin position="344"/>
        <end position="467"/>
    </location>
</feature>
<dbReference type="Pfam" id="PF25580">
    <property type="entry name" value="TPR_Rlf"/>
    <property type="match status" value="1"/>
</dbReference>
<evidence type="ECO:0000313" key="14">
    <source>
        <dbReference type="Ensembl" id="ENSOTSP00005144181.1"/>
    </source>
</evidence>
<evidence type="ECO:0000313" key="15">
    <source>
        <dbReference type="Proteomes" id="UP000694402"/>
    </source>
</evidence>
<keyword evidence="11" id="KW-0539">Nucleus</keyword>
<evidence type="ECO:0000256" key="5">
    <source>
        <dbReference type="ARBA" id="ARBA00022737"/>
    </source>
</evidence>
<evidence type="ECO:0000256" key="11">
    <source>
        <dbReference type="ARBA" id="ARBA00023242"/>
    </source>
</evidence>
<feature type="compositionally biased region" description="Low complexity" evidence="12">
    <location>
        <begin position="397"/>
        <end position="406"/>
    </location>
</feature>
<evidence type="ECO:0000256" key="3">
    <source>
        <dbReference type="ARBA" id="ARBA00022553"/>
    </source>
</evidence>
<organism evidence="14 15">
    <name type="scientific">Oncorhynchus tshawytscha</name>
    <name type="common">Chinook salmon</name>
    <name type="synonym">Salmo tshawytscha</name>
    <dbReference type="NCBI Taxonomy" id="74940"/>
    <lineage>
        <taxon>Eukaryota</taxon>
        <taxon>Metazoa</taxon>
        <taxon>Chordata</taxon>
        <taxon>Craniata</taxon>
        <taxon>Vertebrata</taxon>
        <taxon>Euteleostomi</taxon>
        <taxon>Actinopterygii</taxon>
        <taxon>Neopterygii</taxon>
        <taxon>Teleostei</taxon>
        <taxon>Protacanthopterygii</taxon>
        <taxon>Salmoniformes</taxon>
        <taxon>Salmonidae</taxon>
        <taxon>Salmoninae</taxon>
        <taxon>Oncorhynchus</taxon>
    </lineage>
</organism>
<keyword evidence="5" id="KW-0677">Repeat</keyword>
<dbReference type="InterPro" id="IPR052251">
    <property type="entry name" value="GH-ZnFinger_Regulators"/>
</dbReference>
<dbReference type="GO" id="GO:0008270">
    <property type="term" value="F:zinc ion binding"/>
    <property type="evidence" value="ECO:0007669"/>
    <property type="project" value="UniProtKB-KW"/>
</dbReference>
<evidence type="ECO:0000256" key="6">
    <source>
        <dbReference type="ARBA" id="ARBA00022771"/>
    </source>
</evidence>
<dbReference type="Ensembl" id="ENSOTST00005172784.1">
    <property type="protein sequence ID" value="ENSOTSP00005144181.1"/>
    <property type="gene ID" value="ENSOTSG00005072550.1"/>
</dbReference>
<feature type="compositionally biased region" description="Polar residues" evidence="12">
    <location>
        <begin position="317"/>
        <end position="331"/>
    </location>
</feature>
<dbReference type="Proteomes" id="UP000694402">
    <property type="component" value="Unassembled WGS sequence"/>
</dbReference>
<evidence type="ECO:0000259" key="13">
    <source>
        <dbReference type="Pfam" id="PF25580"/>
    </source>
</evidence>
<feature type="compositionally biased region" description="Basic residues" evidence="12">
    <location>
        <begin position="364"/>
        <end position="373"/>
    </location>
</feature>
<evidence type="ECO:0000256" key="4">
    <source>
        <dbReference type="ARBA" id="ARBA00022723"/>
    </source>
</evidence>
<gene>
    <name evidence="14" type="primary">znf654</name>
</gene>
<keyword evidence="4" id="KW-0479">Metal-binding</keyword>
<dbReference type="PANTHER" id="PTHR15507:SF16">
    <property type="entry name" value="ZINC FINGER PROTEIN 654"/>
    <property type="match status" value="1"/>
</dbReference>
<dbReference type="GO" id="GO:0005634">
    <property type="term" value="C:nucleus"/>
    <property type="evidence" value="ECO:0007669"/>
    <property type="project" value="UniProtKB-SubCell"/>
</dbReference>
<evidence type="ECO:0000256" key="10">
    <source>
        <dbReference type="ARBA" id="ARBA00023163"/>
    </source>
</evidence>
<keyword evidence="3" id="KW-0597">Phosphoprotein</keyword>
<evidence type="ECO:0000256" key="8">
    <source>
        <dbReference type="ARBA" id="ARBA00023015"/>
    </source>
</evidence>
<feature type="compositionally biased region" description="Basic residues" evidence="12">
    <location>
        <begin position="348"/>
        <end position="357"/>
    </location>
</feature>
<feature type="compositionally biased region" description="Polar residues" evidence="12">
    <location>
        <begin position="426"/>
        <end position="436"/>
    </location>
</feature>
<dbReference type="PANTHER" id="PTHR15507">
    <property type="entry name" value="ZINC FINGER PROTEIN RLF"/>
    <property type="match status" value="1"/>
</dbReference>
<dbReference type="GO" id="GO:0000981">
    <property type="term" value="F:DNA-binding transcription factor activity, RNA polymerase II-specific"/>
    <property type="evidence" value="ECO:0007669"/>
    <property type="project" value="TreeGrafter"/>
</dbReference>
<comment type="similarity">
    <text evidence="2">Belongs to the krueppel C2H2-type zinc-finger protein family.</text>
</comment>
<accession>A0AAZ3RRX8</accession>
<feature type="region of interest" description="Disordered" evidence="12">
    <location>
        <begin position="284"/>
        <end position="331"/>
    </location>
</feature>
<reference evidence="14" key="3">
    <citation type="submission" date="2025-09" db="UniProtKB">
        <authorList>
            <consortium name="Ensembl"/>
        </authorList>
    </citation>
    <scope>IDENTIFICATION</scope>
</reference>
<keyword evidence="8" id="KW-0805">Transcription regulation</keyword>
<feature type="domain" description="Zinc finger protein Rlf/292/654 TPR repeats" evidence="13">
    <location>
        <begin position="3"/>
        <end position="176"/>
    </location>
</feature>
<evidence type="ECO:0000256" key="9">
    <source>
        <dbReference type="ARBA" id="ARBA00023125"/>
    </source>
</evidence>
<keyword evidence="15" id="KW-1185">Reference proteome</keyword>
<sequence>SSSRDLVFIWSRLRLRVNPSKQAFLEESHRLLLSATNIRSIFSFIRVILAELGKDGLQFCVELCTHALQTNPCDAATKSLIYKTVAYLLPNDLEVCRACALLVFFLERTVEAYKTVFLLYTHPDQEYHVEAGPIGNHIRFEILQTLKRGLYFDPEFWNLLNLRTNCLKLMSEKKAALARMMMEDDGWVSNYCSTATKEPCCSWSADLSKRVQPKHVETKPAQKHVQIKPFHQVTAPKRRFQKEEKNHDSTAPVAAKRVKAQRLEKTSVVESQLLPVNHVTMAKAKTEKLAEPPVVEEQPVIKRRGRKPGPKPGPRSSVKTTEPSAETTSVRRSFRQLDMAQENLARQVGHRPHRHMTRLSEKKPPKRRGRKPRWLLEGTFQAENSAPRKGRRPGRKPPQQKTQQTPVDKTNKTSRSGAAVKESTTKQKNAVTSQNKMAAAHLTAPREQEGKRQKEIPATNHLPAVSPAHDSKLEVSLPDNEVFGFFHEDYLSRQGQVTLNCDKSKAPIQAQYRVKDRLGEVFLLSAQNASLFIQQLHNYAQTPKAEGVTLNAETCLLKATDVRPSLNQSCLPCDASSVFYQTSAVEMEVEVSSQTVTAMDMTFTPQGGAVEHIGTPKNEDGFSTDAQQTCIPSVLSVNVIVPNNTSRRTNTYVTHVPREPTEVTNIPKKRTASEVGEILESSRKSEVTDILKEAMDIANIGVDEAMVGTVTLAASLERKLGSLLFLLLSAGWLIPQWMRLLESLKSLPRVRILMLSQSSSR</sequence>